<dbReference type="EnsemblMetazoa" id="ASIC017122-RA">
    <property type="protein sequence ID" value="ASIC017122-PA"/>
    <property type="gene ID" value="ASIC017122"/>
</dbReference>
<name>A0A084WF68_ANOSI</name>
<evidence type="ECO:0000313" key="2">
    <source>
        <dbReference type="EnsemblMetazoa" id="ASIC017122-PA"/>
    </source>
</evidence>
<keyword evidence="1" id="KW-0808">Transferase</keyword>
<dbReference type="AlphaFoldDB" id="A0A084WF68"/>
<keyword evidence="3" id="KW-1185">Reference proteome</keyword>
<protein>
    <submittedName>
        <fullName evidence="1 2">Protein kinase, putative</fullName>
    </submittedName>
</protein>
<proteinExistence type="predicted"/>
<evidence type="ECO:0000313" key="3">
    <source>
        <dbReference type="Proteomes" id="UP000030765"/>
    </source>
</evidence>
<evidence type="ECO:0000313" key="1">
    <source>
        <dbReference type="EMBL" id="KFB48862.1"/>
    </source>
</evidence>
<dbReference type="EMBL" id="KE525342">
    <property type="protein sequence ID" value="KFB48862.1"/>
    <property type="molecule type" value="Genomic_DNA"/>
</dbReference>
<reference evidence="1 3" key="1">
    <citation type="journal article" date="2014" name="BMC Genomics">
        <title>Genome sequence of Anopheles sinensis provides insight into genetics basis of mosquito competence for malaria parasites.</title>
        <authorList>
            <person name="Zhou D."/>
            <person name="Zhang D."/>
            <person name="Ding G."/>
            <person name="Shi L."/>
            <person name="Hou Q."/>
            <person name="Ye Y."/>
            <person name="Xu Y."/>
            <person name="Zhou H."/>
            <person name="Xiong C."/>
            <person name="Li S."/>
            <person name="Yu J."/>
            <person name="Hong S."/>
            <person name="Yu X."/>
            <person name="Zou P."/>
            <person name="Chen C."/>
            <person name="Chang X."/>
            <person name="Wang W."/>
            <person name="Lv Y."/>
            <person name="Sun Y."/>
            <person name="Ma L."/>
            <person name="Shen B."/>
            <person name="Zhu C."/>
        </authorList>
    </citation>
    <scope>NUCLEOTIDE SEQUENCE [LARGE SCALE GENOMIC DNA]</scope>
</reference>
<sequence length="133" mass="15469">MSLTDVGTSRVRTFPILSTSLWKWFKSPLHTPQRELNLERLPNSEESLEEVKMHFSVPTMHVSSAFLTNFITANGKPYREVDVFNQRWLGKATMLHSSSARRLRFNDASVMTTFKQFLRRLQYCHNKPGDSGY</sequence>
<organism evidence="1">
    <name type="scientific">Anopheles sinensis</name>
    <name type="common">Mosquito</name>
    <dbReference type="NCBI Taxonomy" id="74873"/>
    <lineage>
        <taxon>Eukaryota</taxon>
        <taxon>Metazoa</taxon>
        <taxon>Ecdysozoa</taxon>
        <taxon>Arthropoda</taxon>
        <taxon>Hexapoda</taxon>
        <taxon>Insecta</taxon>
        <taxon>Pterygota</taxon>
        <taxon>Neoptera</taxon>
        <taxon>Endopterygota</taxon>
        <taxon>Diptera</taxon>
        <taxon>Nematocera</taxon>
        <taxon>Culicoidea</taxon>
        <taxon>Culicidae</taxon>
        <taxon>Anophelinae</taxon>
        <taxon>Anopheles</taxon>
    </lineage>
</organism>
<dbReference type="GO" id="GO:0016301">
    <property type="term" value="F:kinase activity"/>
    <property type="evidence" value="ECO:0007669"/>
    <property type="project" value="UniProtKB-KW"/>
</dbReference>
<keyword evidence="1" id="KW-0418">Kinase</keyword>
<dbReference type="Proteomes" id="UP000030765">
    <property type="component" value="Unassembled WGS sequence"/>
</dbReference>
<dbReference type="VEuPathDB" id="VectorBase:ASIC017122"/>
<accession>A0A084WF68</accession>
<reference evidence="2" key="2">
    <citation type="submission" date="2020-05" db="UniProtKB">
        <authorList>
            <consortium name="EnsemblMetazoa"/>
        </authorList>
    </citation>
    <scope>IDENTIFICATION</scope>
</reference>
<dbReference type="EMBL" id="ATLV01023310">
    <property type="status" value="NOT_ANNOTATED_CDS"/>
    <property type="molecule type" value="Genomic_DNA"/>
</dbReference>
<gene>
    <name evidence="1" type="ORF">ZHAS_00017122</name>
</gene>